<dbReference type="AlphaFoldDB" id="A0A841PTC6"/>
<proteinExistence type="predicted"/>
<accession>A0A841PTC6</accession>
<dbReference type="Proteomes" id="UP000556329">
    <property type="component" value="Unassembled WGS sequence"/>
</dbReference>
<keyword evidence="2" id="KW-1185">Reference proteome</keyword>
<dbReference type="EMBL" id="JACHEF010000004">
    <property type="protein sequence ID" value="MBB6411615.1"/>
    <property type="molecule type" value="Genomic_DNA"/>
</dbReference>
<organism evidence="1 2">
    <name type="scientific">Mesorhizobium sangaii</name>
    <dbReference type="NCBI Taxonomy" id="505389"/>
    <lineage>
        <taxon>Bacteria</taxon>
        <taxon>Pseudomonadati</taxon>
        <taxon>Pseudomonadota</taxon>
        <taxon>Alphaproteobacteria</taxon>
        <taxon>Hyphomicrobiales</taxon>
        <taxon>Phyllobacteriaceae</taxon>
        <taxon>Mesorhizobium</taxon>
    </lineage>
</organism>
<evidence type="ECO:0000313" key="2">
    <source>
        <dbReference type="Proteomes" id="UP000556329"/>
    </source>
</evidence>
<protein>
    <submittedName>
        <fullName evidence="1">Putative oxidoreductase</fullName>
    </submittedName>
</protein>
<evidence type="ECO:0000313" key="1">
    <source>
        <dbReference type="EMBL" id="MBB6411615.1"/>
    </source>
</evidence>
<sequence length="35" mass="3984">MKPERLAAMVKALEISLDRQQWFAILEVSEGRPVA</sequence>
<gene>
    <name evidence="1" type="ORF">HNQ71_004303</name>
</gene>
<reference evidence="1 2" key="1">
    <citation type="submission" date="2020-08" db="EMBL/GenBank/DDBJ databases">
        <title>Genomic Encyclopedia of Type Strains, Phase IV (KMG-IV): sequencing the most valuable type-strain genomes for metagenomic binning, comparative biology and taxonomic classification.</title>
        <authorList>
            <person name="Goeker M."/>
        </authorList>
    </citation>
    <scope>NUCLEOTIDE SEQUENCE [LARGE SCALE GENOMIC DNA]</scope>
    <source>
        <strain evidence="1 2">DSM 100039</strain>
    </source>
</reference>
<name>A0A841PTC6_9HYPH</name>
<comment type="caution">
    <text evidence="1">The sequence shown here is derived from an EMBL/GenBank/DDBJ whole genome shotgun (WGS) entry which is preliminary data.</text>
</comment>